<sequence>MVSERSDVNKMRAMRSVCGVSLKDRGKNSNVTEPYGLKDNGTERAKQKRYANIVPRGNLVSVASMISPRKPALRINLHTHGSGEQVSCGVVGKMMDSVFRRSRLLYSAELHMWRSEYSYDGCINLAAIYR</sequence>
<evidence type="ECO:0000313" key="1">
    <source>
        <dbReference type="EMBL" id="GBP42913.1"/>
    </source>
</evidence>
<protein>
    <submittedName>
        <fullName evidence="1">Uncharacterized protein</fullName>
    </submittedName>
</protein>
<gene>
    <name evidence="1" type="ORF">EVAR_87292_1</name>
</gene>
<organism evidence="1 2">
    <name type="scientific">Eumeta variegata</name>
    <name type="common">Bagworm moth</name>
    <name type="synonym">Eumeta japonica</name>
    <dbReference type="NCBI Taxonomy" id="151549"/>
    <lineage>
        <taxon>Eukaryota</taxon>
        <taxon>Metazoa</taxon>
        <taxon>Ecdysozoa</taxon>
        <taxon>Arthropoda</taxon>
        <taxon>Hexapoda</taxon>
        <taxon>Insecta</taxon>
        <taxon>Pterygota</taxon>
        <taxon>Neoptera</taxon>
        <taxon>Endopterygota</taxon>
        <taxon>Lepidoptera</taxon>
        <taxon>Glossata</taxon>
        <taxon>Ditrysia</taxon>
        <taxon>Tineoidea</taxon>
        <taxon>Psychidae</taxon>
        <taxon>Oiketicinae</taxon>
        <taxon>Eumeta</taxon>
    </lineage>
</organism>
<dbReference type="OrthoDB" id="6765465at2759"/>
<reference evidence="1 2" key="1">
    <citation type="journal article" date="2019" name="Commun. Biol.">
        <title>The bagworm genome reveals a unique fibroin gene that provides high tensile strength.</title>
        <authorList>
            <person name="Kono N."/>
            <person name="Nakamura H."/>
            <person name="Ohtoshi R."/>
            <person name="Tomita M."/>
            <person name="Numata K."/>
            <person name="Arakawa K."/>
        </authorList>
    </citation>
    <scope>NUCLEOTIDE SEQUENCE [LARGE SCALE GENOMIC DNA]</scope>
</reference>
<dbReference type="Proteomes" id="UP000299102">
    <property type="component" value="Unassembled WGS sequence"/>
</dbReference>
<dbReference type="AlphaFoldDB" id="A0A4C1VVY7"/>
<accession>A0A4C1VVY7</accession>
<name>A0A4C1VVY7_EUMVA</name>
<keyword evidence="2" id="KW-1185">Reference proteome</keyword>
<dbReference type="EMBL" id="BGZK01000426">
    <property type="protein sequence ID" value="GBP42913.1"/>
    <property type="molecule type" value="Genomic_DNA"/>
</dbReference>
<evidence type="ECO:0000313" key="2">
    <source>
        <dbReference type="Proteomes" id="UP000299102"/>
    </source>
</evidence>
<proteinExistence type="predicted"/>
<comment type="caution">
    <text evidence="1">The sequence shown here is derived from an EMBL/GenBank/DDBJ whole genome shotgun (WGS) entry which is preliminary data.</text>
</comment>